<keyword evidence="1" id="KW-0496">Mitochondrion</keyword>
<sequence length="97" mass="11051">MNYPDFPIGGIRRPALKEDQPCSSQVQVMKMIGNQVIKIIGLKENVTNLSNRFNGSYNAFCRHFHPTCDSSPISVLAFNKEKRYMSVSPFHAPMKFQ</sequence>
<dbReference type="AlphaFoldDB" id="A0A101M1K2"/>
<geneLocation type="mitochondrion" evidence="1"/>
<gene>
    <name evidence="1" type="ORF">ABT39_MTgene3864</name>
</gene>
<evidence type="ECO:0000313" key="1">
    <source>
        <dbReference type="EMBL" id="KUM49315.1"/>
    </source>
</evidence>
<dbReference type="EMBL" id="LKAM01000003">
    <property type="protein sequence ID" value="KUM49315.1"/>
    <property type="molecule type" value="Genomic_DNA"/>
</dbReference>
<organism evidence="1">
    <name type="scientific">Picea glauca</name>
    <name type="common">White spruce</name>
    <name type="synonym">Pinus glauca</name>
    <dbReference type="NCBI Taxonomy" id="3330"/>
    <lineage>
        <taxon>Eukaryota</taxon>
        <taxon>Viridiplantae</taxon>
        <taxon>Streptophyta</taxon>
        <taxon>Embryophyta</taxon>
        <taxon>Tracheophyta</taxon>
        <taxon>Spermatophyta</taxon>
        <taxon>Pinopsida</taxon>
        <taxon>Pinidae</taxon>
        <taxon>Conifers I</taxon>
        <taxon>Pinales</taxon>
        <taxon>Pinaceae</taxon>
        <taxon>Picea</taxon>
    </lineage>
</organism>
<name>A0A101M1K2_PICGL</name>
<reference evidence="1" key="1">
    <citation type="journal article" date="2015" name="Genome Biol. Evol.">
        <title>Organellar Genomes of White Spruce (Picea glauca): Assembly and Annotation.</title>
        <authorList>
            <person name="Jackman S.D."/>
            <person name="Warren R.L."/>
            <person name="Gibb E.A."/>
            <person name="Vandervalk B.P."/>
            <person name="Mohamadi H."/>
            <person name="Chu J."/>
            <person name="Raymond A."/>
            <person name="Pleasance S."/>
            <person name="Coope R."/>
            <person name="Wildung M.R."/>
            <person name="Ritland C.E."/>
            <person name="Bousquet J."/>
            <person name="Jones S.J."/>
            <person name="Bohlmann J."/>
            <person name="Birol I."/>
        </authorList>
    </citation>
    <scope>NUCLEOTIDE SEQUENCE [LARGE SCALE GENOMIC DNA]</scope>
    <source>
        <tissue evidence="1">Flushing bud</tissue>
    </source>
</reference>
<accession>A0A101M1K2</accession>
<protein>
    <submittedName>
        <fullName evidence="1">Uncharacterized protein</fullName>
    </submittedName>
</protein>
<proteinExistence type="predicted"/>
<comment type="caution">
    <text evidence="1">The sequence shown here is derived from an EMBL/GenBank/DDBJ whole genome shotgun (WGS) entry which is preliminary data.</text>
</comment>